<dbReference type="AlphaFoldDB" id="A0A251X3Z1"/>
<dbReference type="EMBL" id="MSLT01000024">
    <property type="protein sequence ID" value="OUD11681.1"/>
    <property type="molecule type" value="Genomic_DNA"/>
</dbReference>
<feature type="transmembrane region" description="Helical" evidence="8">
    <location>
        <begin position="147"/>
        <end position="171"/>
    </location>
</feature>
<comment type="subcellular location">
    <subcellularLocation>
        <location evidence="1">Cell membrane</location>
        <topology evidence="1">Multi-pass membrane protein</topology>
    </subcellularLocation>
</comment>
<evidence type="ECO:0000256" key="2">
    <source>
        <dbReference type="ARBA" id="ARBA00007935"/>
    </source>
</evidence>
<comment type="similarity">
    <text evidence="2">Belongs to the binding-protein-dependent transport system permease family. FecCD subfamily.</text>
</comment>
<name>A0A251X3Z1_9GAMM</name>
<evidence type="ECO:0000256" key="4">
    <source>
        <dbReference type="ARBA" id="ARBA00022475"/>
    </source>
</evidence>
<feature type="transmembrane region" description="Helical" evidence="8">
    <location>
        <begin position="245"/>
        <end position="267"/>
    </location>
</feature>
<evidence type="ECO:0000256" key="3">
    <source>
        <dbReference type="ARBA" id="ARBA00022448"/>
    </source>
</evidence>
<evidence type="ECO:0000313" key="9">
    <source>
        <dbReference type="EMBL" id="OUD11681.1"/>
    </source>
</evidence>
<evidence type="ECO:0000256" key="8">
    <source>
        <dbReference type="SAM" id="Phobius"/>
    </source>
</evidence>
<dbReference type="SUPFAM" id="SSF81345">
    <property type="entry name" value="ABC transporter involved in vitamin B12 uptake, BtuC"/>
    <property type="match status" value="1"/>
</dbReference>
<evidence type="ECO:0000256" key="5">
    <source>
        <dbReference type="ARBA" id="ARBA00022692"/>
    </source>
</evidence>
<keyword evidence="4" id="KW-1003">Cell membrane</keyword>
<dbReference type="PANTHER" id="PTHR30472">
    <property type="entry name" value="FERRIC ENTEROBACTIN TRANSPORT SYSTEM PERMEASE PROTEIN"/>
    <property type="match status" value="1"/>
</dbReference>
<keyword evidence="6 8" id="KW-1133">Transmembrane helix</keyword>
<sequence>MQFIILLGLLLVVLWGSLLVGSVELSLTKIINQLFNMPFLPNFEASIEATIVWSIRLPRILTAACVGAALAVAGAQMQSLLQNPLASPGLLGSSSGAALGAVMAITWGWASWAVWALPVMAVVGAFVALFVVYALSVRHGRASVMTLLLAGIAVNAFIGALTSLVITLVWQDYEMAGQIIFWLLGSLESRTWLHVLLVAPAVIIGVGVAMLYARELDIFLMGQETAESLGVATESIHRIILLNTALLTGCAVAVSGVIGFVGLIIPHLVRMFWGPRHRYLLPICAIMGAIFLVLMDTLARTLLSPQEIRIGILTALLGAPFFLFLLLRQREF</sequence>
<comment type="caution">
    <text evidence="9">The sequence shown here is derived from an EMBL/GenBank/DDBJ whole genome shotgun (WGS) entry which is preliminary data.</text>
</comment>
<dbReference type="GO" id="GO:0005886">
    <property type="term" value="C:plasma membrane"/>
    <property type="evidence" value="ECO:0007669"/>
    <property type="project" value="UniProtKB-SubCell"/>
</dbReference>
<accession>A0A251X3Z1</accession>
<organism evidence="9 10">
    <name type="scientific">Thioflexithrix psekupsensis</name>
    <dbReference type="NCBI Taxonomy" id="1570016"/>
    <lineage>
        <taxon>Bacteria</taxon>
        <taxon>Pseudomonadati</taxon>
        <taxon>Pseudomonadota</taxon>
        <taxon>Gammaproteobacteria</taxon>
        <taxon>Thiotrichales</taxon>
        <taxon>Thioflexithrix</taxon>
    </lineage>
</organism>
<keyword evidence="7 8" id="KW-0472">Membrane</keyword>
<evidence type="ECO:0000256" key="7">
    <source>
        <dbReference type="ARBA" id="ARBA00023136"/>
    </source>
</evidence>
<dbReference type="PANTHER" id="PTHR30472:SF25">
    <property type="entry name" value="ABC TRANSPORTER PERMEASE PROTEIN MJ0876-RELATED"/>
    <property type="match status" value="1"/>
</dbReference>
<evidence type="ECO:0000313" key="10">
    <source>
        <dbReference type="Proteomes" id="UP000194798"/>
    </source>
</evidence>
<protein>
    <submittedName>
        <fullName evidence="9">Iron ABC transporter</fullName>
    </submittedName>
</protein>
<evidence type="ECO:0000256" key="1">
    <source>
        <dbReference type="ARBA" id="ARBA00004651"/>
    </source>
</evidence>
<feature type="transmembrane region" description="Helical" evidence="8">
    <location>
        <begin position="310"/>
        <end position="327"/>
    </location>
</feature>
<keyword evidence="5 8" id="KW-0812">Transmembrane</keyword>
<feature type="transmembrane region" description="Helical" evidence="8">
    <location>
        <begin position="115"/>
        <end position="135"/>
    </location>
</feature>
<dbReference type="GO" id="GO:0033214">
    <property type="term" value="P:siderophore-iron import into cell"/>
    <property type="evidence" value="ECO:0007669"/>
    <property type="project" value="TreeGrafter"/>
</dbReference>
<dbReference type="InterPro" id="IPR037294">
    <property type="entry name" value="ABC_BtuC-like"/>
</dbReference>
<dbReference type="Gene3D" id="1.10.3470.10">
    <property type="entry name" value="ABC transporter involved in vitamin B12 uptake, BtuC"/>
    <property type="match status" value="1"/>
</dbReference>
<keyword evidence="3" id="KW-0813">Transport</keyword>
<dbReference type="OrthoDB" id="9055647at2"/>
<dbReference type="GO" id="GO:0022857">
    <property type="term" value="F:transmembrane transporter activity"/>
    <property type="evidence" value="ECO:0007669"/>
    <property type="project" value="InterPro"/>
</dbReference>
<dbReference type="Pfam" id="PF01032">
    <property type="entry name" value="FecCD"/>
    <property type="match status" value="1"/>
</dbReference>
<proteinExistence type="inferred from homology"/>
<dbReference type="InterPro" id="IPR000522">
    <property type="entry name" value="ABC_transptr_permease_BtuC"/>
</dbReference>
<keyword evidence="10" id="KW-1185">Reference proteome</keyword>
<dbReference type="FunFam" id="1.10.3470.10:FF:000001">
    <property type="entry name" value="Vitamin B12 ABC transporter permease BtuC"/>
    <property type="match status" value="1"/>
</dbReference>
<dbReference type="CDD" id="cd06550">
    <property type="entry name" value="TM_ABC_iron-siderophores_like"/>
    <property type="match status" value="1"/>
</dbReference>
<evidence type="ECO:0000256" key="6">
    <source>
        <dbReference type="ARBA" id="ARBA00022989"/>
    </source>
</evidence>
<gene>
    <name evidence="9" type="ORF">TPSD3_16640</name>
</gene>
<feature type="transmembrane region" description="Helical" evidence="8">
    <location>
        <begin position="191"/>
        <end position="213"/>
    </location>
</feature>
<dbReference type="Proteomes" id="UP000194798">
    <property type="component" value="Unassembled WGS sequence"/>
</dbReference>
<reference evidence="9 10" key="1">
    <citation type="submission" date="2016-12" db="EMBL/GenBank/DDBJ databases">
        <title>Thioflexothrix psekupsii D3 genome sequencing and assembly.</title>
        <authorList>
            <person name="Fomenkov A."/>
            <person name="Vincze T."/>
            <person name="Grabovich M."/>
            <person name="Anton B.P."/>
            <person name="Dubinina G."/>
            <person name="Orlova M."/>
            <person name="Belousova E."/>
            <person name="Roberts R.J."/>
        </authorList>
    </citation>
    <scope>NUCLEOTIDE SEQUENCE [LARGE SCALE GENOMIC DNA]</scope>
    <source>
        <strain evidence="9">D3</strain>
    </source>
</reference>
<feature type="transmembrane region" description="Helical" evidence="8">
    <location>
        <begin position="279"/>
        <end position="298"/>
    </location>
</feature>